<name>A0A6J4QCH0_9RHOB</name>
<feature type="compositionally biased region" description="Low complexity" evidence="1">
    <location>
        <begin position="1"/>
        <end position="12"/>
    </location>
</feature>
<feature type="region of interest" description="Disordered" evidence="1">
    <location>
        <begin position="1"/>
        <end position="25"/>
    </location>
</feature>
<feature type="non-terminal residue" evidence="2">
    <location>
        <position position="1"/>
    </location>
</feature>
<sequence>SSPMAPGSSPMARRSCGTPSAGYLT</sequence>
<organism evidence="2">
    <name type="scientific">uncultured Rubellimicrobium sp</name>
    <dbReference type="NCBI Taxonomy" id="543078"/>
    <lineage>
        <taxon>Bacteria</taxon>
        <taxon>Pseudomonadati</taxon>
        <taxon>Pseudomonadota</taxon>
        <taxon>Alphaproteobacteria</taxon>
        <taxon>Rhodobacterales</taxon>
        <taxon>Roseobacteraceae</taxon>
        <taxon>Rubellimicrobium</taxon>
        <taxon>environmental samples</taxon>
    </lineage>
</organism>
<dbReference type="AlphaFoldDB" id="A0A6J4QCH0"/>
<evidence type="ECO:0000313" key="2">
    <source>
        <dbReference type="EMBL" id="CAA9436389.1"/>
    </source>
</evidence>
<feature type="non-terminal residue" evidence="2">
    <location>
        <position position="25"/>
    </location>
</feature>
<gene>
    <name evidence="2" type="ORF">AVDCRST_MAG15-3216</name>
</gene>
<accession>A0A6J4QCH0</accession>
<proteinExistence type="predicted"/>
<reference evidence="2" key="1">
    <citation type="submission" date="2020-02" db="EMBL/GenBank/DDBJ databases">
        <authorList>
            <person name="Meier V. D."/>
        </authorList>
    </citation>
    <scope>NUCLEOTIDE SEQUENCE</scope>
    <source>
        <strain evidence="2">AVDCRST_MAG15</strain>
    </source>
</reference>
<dbReference type="EMBL" id="CADCUU010000484">
    <property type="protein sequence ID" value="CAA9436389.1"/>
    <property type="molecule type" value="Genomic_DNA"/>
</dbReference>
<protein>
    <submittedName>
        <fullName evidence="2">Uncharacterized protein</fullName>
    </submittedName>
</protein>
<evidence type="ECO:0000256" key="1">
    <source>
        <dbReference type="SAM" id="MobiDB-lite"/>
    </source>
</evidence>